<dbReference type="OrthoDB" id="409136at2759"/>
<dbReference type="GeneID" id="109461889"/>
<comment type="catalytic activity">
    <reaction evidence="1">
        <text>Hydrolysis of an N(4)-(acetyl-beta-D-glucosaminyl)asparagine residue in which the glucosamine residue may be further glycosylated, to yield a (substituted) N-acetyl-beta-D-glucosaminylamine and a peptide containing an aspartate residue.</text>
        <dbReference type="EC" id="3.5.1.52"/>
    </reaction>
</comment>
<dbReference type="SUPFAM" id="SSF143503">
    <property type="entry name" value="PUG domain-like"/>
    <property type="match status" value="1"/>
</dbReference>
<evidence type="ECO:0000256" key="2">
    <source>
        <dbReference type="ARBA" id="ARBA00001947"/>
    </source>
</evidence>
<dbReference type="AlphaFoldDB" id="A0A6P4XBR6"/>
<dbReference type="GO" id="GO:0005829">
    <property type="term" value="C:cytosol"/>
    <property type="evidence" value="ECO:0007669"/>
    <property type="project" value="TreeGrafter"/>
</dbReference>
<dbReference type="GO" id="GO:0000224">
    <property type="term" value="F:peptide-N4-(N-acetyl-beta-glucosaminyl)asparagine amidase activity"/>
    <property type="evidence" value="ECO:0007669"/>
    <property type="project" value="UniProtKB-EC"/>
</dbReference>
<sequence>MDRVAVASGGLSPNCRVSSEPCCFITKMATEPSAIRLLLTNPSSVFLDCSEILLRYAENIIRNPKEPKFRTIRLENQVVRSRLVPVPGALDCLKAMGFTQKEERLVLLPDTPLDNVIKIRDQITVERLKQLSLAPQNTQAAGASTQATSQPEGAAREPAPSLVTSMASTPVQSTSQSQAVQPSSNLLASERQFYARLESSFQHVLLYEDPVLQAQARSLIPEEQLREKALEKLKVLEELEKEETKTENSPPPLTLEDLILPELRRWFKKDFFKWVDKAPCERCGGKTMAAGMAAPTPSEERWQAGRVELYHCTACGTTTRFPRYNHPGKLLETRRGRCGEWANCFTLLCRALGYEARHVVDWTDHVWTECFSNSQQRWLHADPCENVSDKPLMYEAGWSKKLSYVVAFSNQEIRDVTWRYSCRHQEVCARRKECRESWLRETVNRMNEKRQAGLPQERRDELVRRFLVELVEFISPRKPGEKEMGGRTTGSVAWRLARGELGTQKDKTKAEPYVFRLSDQEKKGRLLHLVYCTANDKYTRLYNSADMQQGWQSWAHTVQGVFRKEEHDWNMCYLARTEGATTGSVSWKFDLSDSGLCVQEIKVVTRCQTFENGSVSWRLCSGDKCVLLNGDAAGTTTKDLEGVMSFTLTAELRGGRGDNAWQHAQLFRQALDKTEEFPLDLHVRLKPV</sequence>
<dbReference type="FunFam" id="1.20.58.2190:FF:000001">
    <property type="entry name" value="peptide-N(4)-(N-acetyl-beta- glucosaminyl)asparagine amidase"/>
    <property type="match status" value="1"/>
</dbReference>
<dbReference type="FunFam" id="2.20.25.10:FF:000011">
    <property type="entry name" value="peptide-N(4)-(N-acetyl-beta- glucosaminyl)asparagine amidase"/>
    <property type="match status" value="1"/>
</dbReference>
<comment type="subcellular location">
    <subcellularLocation>
        <location evidence="3">Cytoplasm</location>
    </subcellularLocation>
</comment>
<evidence type="ECO:0000256" key="7">
    <source>
        <dbReference type="ARBA" id="ARBA00022490"/>
    </source>
</evidence>
<dbReference type="Pfam" id="PF04721">
    <property type="entry name" value="PAW"/>
    <property type="match status" value="1"/>
</dbReference>
<organism evidence="17 18">
    <name type="scientific">Branchiostoma belcheri</name>
    <name type="common">Amphioxus</name>
    <dbReference type="NCBI Taxonomy" id="7741"/>
    <lineage>
        <taxon>Eukaryota</taxon>
        <taxon>Metazoa</taxon>
        <taxon>Chordata</taxon>
        <taxon>Cephalochordata</taxon>
        <taxon>Leptocardii</taxon>
        <taxon>Amphioxiformes</taxon>
        <taxon>Branchiostomatidae</taxon>
        <taxon>Branchiostoma</taxon>
    </lineage>
</organism>
<evidence type="ECO:0000256" key="11">
    <source>
        <dbReference type="ARBA" id="ARBA00024870"/>
    </source>
</evidence>
<protein>
    <recommendedName>
        <fullName evidence="6">Peptide-N(4)-(N-acetyl-beta-glucosaminyl)asparagine amidase</fullName>
        <ecNumber evidence="5">3.5.1.52</ecNumber>
    </recommendedName>
    <alternativeName>
        <fullName evidence="12">N-glycanase 1</fullName>
    </alternativeName>
    <alternativeName>
        <fullName evidence="13">Peptide:N-glycanase</fullName>
    </alternativeName>
</protein>
<evidence type="ECO:0000256" key="10">
    <source>
        <dbReference type="ARBA" id="ARBA00022833"/>
    </source>
</evidence>
<dbReference type="SMART" id="SM00613">
    <property type="entry name" value="PAW"/>
    <property type="match status" value="1"/>
</dbReference>
<proteinExistence type="inferred from homology"/>
<keyword evidence="7" id="KW-0963">Cytoplasm</keyword>
<dbReference type="Pfam" id="PF09409">
    <property type="entry name" value="PUB"/>
    <property type="match status" value="1"/>
</dbReference>
<comment type="function">
    <text evidence="11">Specifically deglycosylates the denatured form of N-linked glycoproteins in the cytoplasm and assists their proteasome-mediated degradation. Cleaves the beta-aspartyl-glucosamine (GlcNAc) of the glycan and the amide side chain of Asn, converting Asn to Asp. Prefers proteins containing high-mannose over those bearing complex type oligosaccharides. Can recognize misfolded proteins in the endoplasmic reticulum that are exported to the cytosol to be destroyed and deglycosylate them, while it has no activity toward native proteins. Deglycosylation is a prerequisite for subsequent proteasome-mediated degradation of some, but not all, misfolded glycoproteins.</text>
</comment>
<dbReference type="Gene3D" id="2.20.25.10">
    <property type="match status" value="1"/>
</dbReference>
<evidence type="ECO:0000256" key="6">
    <source>
        <dbReference type="ARBA" id="ARBA00018546"/>
    </source>
</evidence>
<dbReference type="FunFam" id="2.60.120.1020:FF:000001">
    <property type="entry name" value="Peptide-N(4)-(N-acetyl-beta-glucosaminyl)asparagine amidase"/>
    <property type="match status" value="1"/>
</dbReference>
<dbReference type="GO" id="GO:0046872">
    <property type="term" value="F:metal ion binding"/>
    <property type="evidence" value="ECO:0007669"/>
    <property type="project" value="UniProtKB-KW"/>
</dbReference>
<evidence type="ECO:0000256" key="3">
    <source>
        <dbReference type="ARBA" id="ARBA00004496"/>
    </source>
</evidence>
<feature type="domain" description="PAW" evidence="16">
    <location>
        <begin position="483"/>
        <end position="688"/>
    </location>
</feature>
<evidence type="ECO:0000313" key="17">
    <source>
        <dbReference type="Proteomes" id="UP000515135"/>
    </source>
</evidence>
<evidence type="ECO:0000256" key="12">
    <source>
        <dbReference type="ARBA" id="ARBA00029604"/>
    </source>
</evidence>
<dbReference type="GO" id="GO:0006516">
    <property type="term" value="P:glycoprotein catabolic process"/>
    <property type="evidence" value="ECO:0007669"/>
    <property type="project" value="InterPro"/>
</dbReference>
<comment type="cofactor">
    <cofactor evidence="2">
        <name>Zn(2+)</name>
        <dbReference type="ChEBI" id="CHEBI:29105"/>
    </cofactor>
</comment>
<evidence type="ECO:0000256" key="5">
    <source>
        <dbReference type="ARBA" id="ARBA00012158"/>
    </source>
</evidence>
<dbReference type="Gene3D" id="1.20.58.2190">
    <property type="match status" value="1"/>
</dbReference>
<dbReference type="Gene3D" id="3.10.620.30">
    <property type="match status" value="1"/>
</dbReference>
<evidence type="ECO:0000256" key="14">
    <source>
        <dbReference type="PROSITE-ProRule" id="PRU00731"/>
    </source>
</evidence>
<dbReference type="InterPro" id="IPR002931">
    <property type="entry name" value="Transglutaminase-like"/>
</dbReference>
<dbReference type="GO" id="GO:0005634">
    <property type="term" value="C:nucleus"/>
    <property type="evidence" value="ECO:0007669"/>
    <property type="project" value="TreeGrafter"/>
</dbReference>
<dbReference type="KEGG" id="bbel:109461889"/>
<keyword evidence="17" id="KW-1185">Reference proteome</keyword>
<feature type="compositionally biased region" description="Polar residues" evidence="15">
    <location>
        <begin position="162"/>
        <end position="182"/>
    </location>
</feature>
<evidence type="ECO:0000256" key="15">
    <source>
        <dbReference type="SAM" id="MobiDB-lite"/>
    </source>
</evidence>
<reference evidence="18" key="1">
    <citation type="submission" date="2025-08" db="UniProtKB">
        <authorList>
            <consortium name="RefSeq"/>
        </authorList>
    </citation>
    <scope>IDENTIFICATION</scope>
    <source>
        <tissue evidence="18">Gonad</tissue>
    </source>
</reference>
<dbReference type="InterPro" id="IPR050883">
    <property type="entry name" value="PNGase"/>
</dbReference>
<evidence type="ECO:0000256" key="13">
    <source>
        <dbReference type="ARBA" id="ARBA00032901"/>
    </source>
</evidence>
<dbReference type="PANTHER" id="PTHR12143:SF19">
    <property type="entry name" value="PEPTIDE-N(4)-(N-ACETYL-BETA-GLUCOSAMINYL)ASPARAGINE AMIDASE"/>
    <property type="match status" value="1"/>
</dbReference>
<dbReference type="SMART" id="SM00460">
    <property type="entry name" value="TGc"/>
    <property type="match status" value="1"/>
</dbReference>
<dbReference type="RefSeq" id="XP_019613920.1">
    <property type="nucleotide sequence ID" value="XM_019758361.1"/>
</dbReference>
<dbReference type="InterPro" id="IPR038765">
    <property type="entry name" value="Papain-like_cys_pep_sf"/>
</dbReference>
<feature type="region of interest" description="Disordered" evidence="15">
    <location>
        <begin position="135"/>
        <end position="182"/>
    </location>
</feature>
<name>A0A6P4XBR6_BRABE</name>
<dbReference type="SUPFAM" id="SSF49785">
    <property type="entry name" value="Galactose-binding domain-like"/>
    <property type="match status" value="1"/>
</dbReference>
<dbReference type="Pfam" id="PF01841">
    <property type="entry name" value="Transglut_core"/>
    <property type="match status" value="1"/>
</dbReference>
<evidence type="ECO:0000256" key="8">
    <source>
        <dbReference type="ARBA" id="ARBA00022723"/>
    </source>
</evidence>
<evidence type="ECO:0000256" key="4">
    <source>
        <dbReference type="ARBA" id="ARBA00009390"/>
    </source>
</evidence>
<dbReference type="Proteomes" id="UP000515135">
    <property type="component" value="Unplaced"/>
</dbReference>
<dbReference type="InterPro" id="IPR018997">
    <property type="entry name" value="PUB_domain"/>
</dbReference>
<dbReference type="Gene3D" id="2.60.120.1020">
    <property type="entry name" value="Peptide N glycanase, PAW domain"/>
    <property type="match status" value="1"/>
</dbReference>
<comment type="similarity">
    <text evidence="4 14">Belongs to the transglutaminase-like superfamily. PNGase family.</text>
</comment>
<dbReference type="InterPro" id="IPR036339">
    <property type="entry name" value="PUB-like_dom_sf"/>
</dbReference>
<feature type="compositionally biased region" description="Low complexity" evidence="15">
    <location>
        <begin position="136"/>
        <end position="150"/>
    </location>
</feature>
<dbReference type="SMART" id="SM00580">
    <property type="entry name" value="PUG"/>
    <property type="match status" value="1"/>
</dbReference>
<accession>A0A6P4XBR6</accession>
<dbReference type="SUPFAM" id="SSF54001">
    <property type="entry name" value="Cysteine proteinases"/>
    <property type="match status" value="1"/>
</dbReference>
<evidence type="ECO:0000256" key="9">
    <source>
        <dbReference type="ARBA" id="ARBA00022801"/>
    </source>
</evidence>
<keyword evidence="9" id="KW-0378">Hydrolase</keyword>
<dbReference type="InterPro" id="IPR038680">
    <property type="entry name" value="PAW_sf"/>
</dbReference>
<gene>
    <name evidence="18" type="primary">LOC109461889</name>
</gene>
<keyword evidence="8" id="KW-0479">Metal-binding</keyword>
<dbReference type="InterPro" id="IPR008979">
    <property type="entry name" value="Galactose-bd-like_sf"/>
</dbReference>
<dbReference type="InterPro" id="IPR006588">
    <property type="entry name" value="Peptide_N_glycanase_PAW_dom"/>
</dbReference>
<evidence type="ECO:0000259" key="16">
    <source>
        <dbReference type="PROSITE" id="PS51398"/>
    </source>
</evidence>
<keyword evidence="10" id="KW-0862">Zinc</keyword>
<evidence type="ECO:0000313" key="18">
    <source>
        <dbReference type="RefSeq" id="XP_019613920.1"/>
    </source>
</evidence>
<dbReference type="PANTHER" id="PTHR12143">
    <property type="entry name" value="PEPTIDE N-GLYCANASE PNGASE -RELATED"/>
    <property type="match status" value="1"/>
</dbReference>
<evidence type="ECO:0000256" key="1">
    <source>
        <dbReference type="ARBA" id="ARBA00001650"/>
    </source>
</evidence>
<dbReference type="PROSITE" id="PS51398">
    <property type="entry name" value="PAW"/>
    <property type="match status" value="1"/>
</dbReference>
<dbReference type="EC" id="3.5.1.52" evidence="5"/>